<reference evidence="1 2" key="1">
    <citation type="journal article" date="2020" name="Mol. Biol. Evol.">
        <title>Distinct Expression and Methylation Patterns for Genes with Different Fates following a Single Whole-Genome Duplication in Flowering Plants.</title>
        <authorList>
            <person name="Shi T."/>
            <person name="Rahmani R.S."/>
            <person name="Gugger P.F."/>
            <person name="Wang M."/>
            <person name="Li H."/>
            <person name="Zhang Y."/>
            <person name="Li Z."/>
            <person name="Wang Q."/>
            <person name="Van de Peer Y."/>
            <person name="Marchal K."/>
            <person name="Chen J."/>
        </authorList>
    </citation>
    <scope>NUCLEOTIDE SEQUENCE [LARGE SCALE GENOMIC DNA]</scope>
    <source>
        <tissue evidence="1">Leaf</tissue>
    </source>
</reference>
<sequence length="57" mass="6469">MLNNTCLFLYVNRKNNSKAHYMANLARNQNSFYLVYKLPSTLAKRVIFGGASLVSLV</sequence>
<evidence type="ECO:0000313" key="1">
    <source>
        <dbReference type="EMBL" id="DAD24409.1"/>
    </source>
</evidence>
<proteinExistence type="predicted"/>
<dbReference type="Proteomes" id="UP000607653">
    <property type="component" value="Unassembled WGS sequence"/>
</dbReference>
<protein>
    <submittedName>
        <fullName evidence="1">Uncharacterized protein</fullName>
    </submittedName>
</protein>
<dbReference type="EMBL" id="DUZY01000001">
    <property type="protein sequence ID" value="DAD24409.1"/>
    <property type="molecule type" value="Genomic_DNA"/>
</dbReference>
<gene>
    <name evidence="1" type="ORF">HUJ06_025873</name>
</gene>
<evidence type="ECO:0000313" key="2">
    <source>
        <dbReference type="Proteomes" id="UP000607653"/>
    </source>
</evidence>
<accession>A0A822XZB3</accession>
<organism evidence="1 2">
    <name type="scientific">Nelumbo nucifera</name>
    <name type="common">Sacred lotus</name>
    <dbReference type="NCBI Taxonomy" id="4432"/>
    <lineage>
        <taxon>Eukaryota</taxon>
        <taxon>Viridiplantae</taxon>
        <taxon>Streptophyta</taxon>
        <taxon>Embryophyta</taxon>
        <taxon>Tracheophyta</taxon>
        <taxon>Spermatophyta</taxon>
        <taxon>Magnoliopsida</taxon>
        <taxon>Proteales</taxon>
        <taxon>Nelumbonaceae</taxon>
        <taxon>Nelumbo</taxon>
    </lineage>
</organism>
<dbReference type="AlphaFoldDB" id="A0A822XZB3"/>
<keyword evidence="2" id="KW-1185">Reference proteome</keyword>
<name>A0A822XZB3_NELNU</name>
<comment type="caution">
    <text evidence="1">The sequence shown here is derived from an EMBL/GenBank/DDBJ whole genome shotgun (WGS) entry which is preliminary data.</text>
</comment>